<dbReference type="Proteomes" id="UP000499080">
    <property type="component" value="Unassembled WGS sequence"/>
</dbReference>
<gene>
    <name evidence="1" type="ORF">AVEN_195715_1</name>
</gene>
<keyword evidence="2" id="KW-1185">Reference proteome</keyword>
<dbReference type="EMBL" id="BGPR01017451">
    <property type="protein sequence ID" value="GBN76210.1"/>
    <property type="molecule type" value="Genomic_DNA"/>
</dbReference>
<evidence type="ECO:0000313" key="2">
    <source>
        <dbReference type="Proteomes" id="UP000499080"/>
    </source>
</evidence>
<organism evidence="1 2">
    <name type="scientific">Araneus ventricosus</name>
    <name type="common">Orbweaver spider</name>
    <name type="synonym">Epeira ventricosa</name>
    <dbReference type="NCBI Taxonomy" id="182803"/>
    <lineage>
        <taxon>Eukaryota</taxon>
        <taxon>Metazoa</taxon>
        <taxon>Ecdysozoa</taxon>
        <taxon>Arthropoda</taxon>
        <taxon>Chelicerata</taxon>
        <taxon>Arachnida</taxon>
        <taxon>Araneae</taxon>
        <taxon>Araneomorphae</taxon>
        <taxon>Entelegynae</taxon>
        <taxon>Araneoidea</taxon>
        <taxon>Araneidae</taxon>
        <taxon>Araneus</taxon>
    </lineage>
</organism>
<accession>A0A4Y2RLA8</accession>
<name>A0A4Y2RLA8_ARAVE</name>
<dbReference type="AlphaFoldDB" id="A0A4Y2RLA8"/>
<proteinExistence type="predicted"/>
<protein>
    <submittedName>
        <fullName evidence="1">Uncharacterized protein</fullName>
    </submittedName>
</protein>
<comment type="caution">
    <text evidence="1">The sequence shown here is derived from an EMBL/GenBank/DDBJ whole genome shotgun (WGS) entry which is preliminary data.</text>
</comment>
<sequence length="107" mass="11828">MFVNKGQYGAIQVLPKDSSDPRKMMLAVNPPSCEDLRRYNGYPSCPVYVSFKKGRGYTFVHISSFINGECGFMLQHGPCTICFVTMQKGTGSSYRLGISAQLKSSTL</sequence>
<evidence type="ECO:0000313" key="1">
    <source>
        <dbReference type="EMBL" id="GBN76210.1"/>
    </source>
</evidence>
<reference evidence="1 2" key="1">
    <citation type="journal article" date="2019" name="Sci. Rep.">
        <title>Orb-weaving spider Araneus ventricosus genome elucidates the spidroin gene catalogue.</title>
        <authorList>
            <person name="Kono N."/>
            <person name="Nakamura H."/>
            <person name="Ohtoshi R."/>
            <person name="Moran D.A.P."/>
            <person name="Shinohara A."/>
            <person name="Yoshida Y."/>
            <person name="Fujiwara M."/>
            <person name="Mori M."/>
            <person name="Tomita M."/>
            <person name="Arakawa K."/>
        </authorList>
    </citation>
    <scope>NUCLEOTIDE SEQUENCE [LARGE SCALE GENOMIC DNA]</scope>
</reference>